<evidence type="ECO:0000256" key="11">
    <source>
        <dbReference type="ARBA" id="ARBA00023264"/>
    </source>
</evidence>
<dbReference type="Pfam" id="PF00781">
    <property type="entry name" value="DAGK_cat"/>
    <property type="match status" value="1"/>
</dbReference>
<evidence type="ECO:0000313" key="14">
    <source>
        <dbReference type="Proteomes" id="UP001597327"/>
    </source>
</evidence>
<keyword evidence="10" id="KW-0594">Phospholipid biosynthesis</keyword>
<dbReference type="InterPro" id="IPR045540">
    <property type="entry name" value="YegS/DAGK_C"/>
</dbReference>
<dbReference type="InterPro" id="IPR017438">
    <property type="entry name" value="ATP-NAD_kinase_N"/>
</dbReference>
<dbReference type="InterPro" id="IPR001206">
    <property type="entry name" value="Diacylglycerol_kinase_cat_dom"/>
</dbReference>
<comment type="cofactor">
    <cofactor evidence="1">
        <name>Mg(2+)</name>
        <dbReference type="ChEBI" id="CHEBI:18420"/>
    </cofactor>
</comment>
<keyword evidence="6 13" id="KW-0418">Kinase</keyword>
<evidence type="ECO:0000259" key="12">
    <source>
        <dbReference type="PROSITE" id="PS50146"/>
    </source>
</evidence>
<evidence type="ECO:0000256" key="7">
    <source>
        <dbReference type="ARBA" id="ARBA00022840"/>
    </source>
</evidence>
<evidence type="ECO:0000256" key="4">
    <source>
        <dbReference type="ARBA" id="ARBA00022723"/>
    </source>
</evidence>
<keyword evidence="8" id="KW-0460">Magnesium</keyword>
<dbReference type="SMART" id="SM00046">
    <property type="entry name" value="DAGKc"/>
    <property type="match status" value="1"/>
</dbReference>
<evidence type="ECO:0000256" key="8">
    <source>
        <dbReference type="ARBA" id="ARBA00022842"/>
    </source>
</evidence>
<dbReference type="GO" id="GO:0016301">
    <property type="term" value="F:kinase activity"/>
    <property type="evidence" value="ECO:0007669"/>
    <property type="project" value="UniProtKB-KW"/>
</dbReference>
<evidence type="ECO:0000256" key="5">
    <source>
        <dbReference type="ARBA" id="ARBA00022741"/>
    </source>
</evidence>
<evidence type="ECO:0000256" key="1">
    <source>
        <dbReference type="ARBA" id="ARBA00001946"/>
    </source>
</evidence>
<dbReference type="Proteomes" id="UP001597327">
    <property type="component" value="Unassembled WGS sequence"/>
</dbReference>
<evidence type="ECO:0000256" key="2">
    <source>
        <dbReference type="ARBA" id="ARBA00022516"/>
    </source>
</evidence>
<proteinExistence type="predicted"/>
<dbReference type="RefSeq" id="WP_149890979.1">
    <property type="nucleotide sequence ID" value="NZ_JBHUFA010000001.1"/>
</dbReference>
<evidence type="ECO:0000256" key="6">
    <source>
        <dbReference type="ARBA" id="ARBA00022777"/>
    </source>
</evidence>
<sequence length="303" mass="32216">MSPRAPRLSPVEPRARRVLIVANPTSGGYDPRRLERIMTYLRNAECTVDLHLTSHAGEIESLAADPLLALDVLAIAGGDGSVNEALTGFQRNDAPPDLAVIPAGTANVLAHELGLPRRPLAIARSILAHRTRPLHFGLANGHPFVLMASAGFDAEVVHGVPLSLKRKLGKLAYVLTALRIGFTRRSSEMQVDVDGQTLSGKLVVATNGRFYGGPFVLCPDASVTTEGLHVLVLQKDDPVSALRFGLALMLGRVHKARGVTVMAFRKARVLAGFPVAVQIDGDPFGTTPLDLEPAATGYSVVVP</sequence>
<dbReference type="InterPro" id="IPR005218">
    <property type="entry name" value="Diacylglycerol/lipid_kinase"/>
</dbReference>
<dbReference type="SUPFAM" id="SSF111331">
    <property type="entry name" value="NAD kinase/diacylglycerol kinase-like"/>
    <property type="match status" value="1"/>
</dbReference>
<keyword evidence="14" id="KW-1185">Reference proteome</keyword>
<reference evidence="14" key="1">
    <citation type="journal article" date="2019" name="Int. J. Syst. Evol. Microbiol.">
        <title>The Global Catalogue of Microorganisms (GCM) 10K type strain sequencing project: providing services to taxonomists for standard genome sequencing and annotation.</title>
        <authorList>
            <consortium name="The Broad Institute Genomics Platform"/>
            <consortium name="The Broad Institute Genome Sequencing Center for Infectious Disease"/>
            <person name="Wu L."/>
            <person name="Ma J."/>
        </authorList>
    </citation>
    <scope>NUCLEOTIDE SEQUENCE [LARGE SCALE GENOMIC DNA]</scope>
    <source>
        <strain evidence="14">JCM 3369</strain>
    </source>
</reference>
<feature type="domain" description="DAGKc" evidence="12">
    <location>
        <begin position="13"/>
        <end position="143"/>
    </location>
</feature>
<organism evidence="13 14">
    <name type="scientific">Roseibium aestuarii</name>
    <dbReference type="NCBI Taxonomy" id="2600299"/>
    <lineage>
        <taxon>Bacteria</taxon>
        <taxon>Pseudomonadati</taxon>
        <taxon>Pseudomonadota</taxon>
        <taxon>Alphaproteobacteria</taxon>
        <taxon>Hyphomicrobiales</taxon>
        <taxon>Stappiaceae</taxon>
        <taxon>Roseibium</taxon>
    </lineage>
</organism>
<evidence type="ECO:0000256" key="9">
    <source>
        <dbReference type="ARBA" id="ARBA00023098"/>
    </source>
</evidence>
<keyword evidence="4" id="KW-0479">Metal-binding</keyword>
<dbReference type="InterPro" id="IPR016064">
    <property type="entry name" value="NAD/diacylglycerol_kinase_sf"/>
</dbReference>
<keyword evidence="3 13" id="KW-0808">Transferase</keyword>
<dbReference type="InterPro" id="IPR050187">
    <property type="entry name" value="Lipid_Phosphate_FormReg"/>
</dbReference>
<evidence type="ECO:0000256" key="3">
    <source>
        <dbReference type="ARBA" id="ARBA00022679"/>
    </source>
</evidence>
<dbReference type="EC" id="2.7.1.-" evidence="13"/>
<keyword evidence="2" id="KW-0444">Lipid biosynthesis</keyword>
<protein>
    <submittedName>
        <fullName evidence="13">Diacylglycerol/lipid kinase family protein</fullName>
        <ecNumber evidence="13">2.7.1.-</ecNumber>
    </submittedName>
</protein>
<dbReference type="EMBL" id="JBHUFA010000001">
    <property type="protein sequence ID" value="MFD1695271.1"/>
    <property type="molecule type" value="Genomic_DNA"/>
</dbReference>
<dbReference type="PANTHER" id="PTHR12358">
    <property type="entry name" value="SPHINGOSINE KINASE"/>
    <property type="match status" value="1"/>
</dbReference>
<dbReference type="PANTHER" id="PTHR12358:SF106">
    <property type="entry name" value="LIPID KINASE YEGS"/>
    <property type="match status" value="1"/>
</dbReference>
<name>A0ABW4JWY9_9HYPH</name>
<evidence type="ECO:0000256" key="10">
    <source>
        <dbReference type="ARBA" id="ARBA00023209"/>
    </source>
</evidence>
<evidence type="ECO:0000313" key="13">
    <source>
        <dbReference type="EMBL" id="MFD1695271.1"/>
    </source>
</evidence>
<keyword evidence="5" id="KW-0547">Nucleotide-binding</keyword>
<keyword evidence="11" id="KW-1208">Phospholipid metabolism</keyword>
<dbReference type="NCBIfam" id="TIGR00147">
    <property type="entry name" value="YegS/Rv2252/BmrU family lipid kinase"/>
    <property type="match status" value="1"/>
</dbReference>
<keyword evidence="9" id="KW-0443">Lipid metabolism</keyword>
<dbReference type="PROSITE" id="PS50146">
    <property type="entry name" value="DAGK"/>
    <property type="match status" value="1"/>
</dbReference>
<dbReference type="Pfam" id="PF19279">
    <property type="entry name" value="YegS_C"/>
    <property type="match status" value="1"/>
</dbReference>
<dbReference type="Gene3D" id="3.40.50.10330">
    <property type="entry name" value="Probable inorganic polyphosphate/atp-NAD kinase, domain 1"/>
    <property type="match status" value="1"/>
</dbReference>
<keyword evidence="7" id="KW-0067">ATP-binding</keyword>
<comment type="caution">
    <text evidence="13">The sequence shown here is derived from an EMBL/GenBank/DDBJ whole genome shotgun (WGS) entry which is preliminary data.</text>
</comment>
<dbReference type="Gene3D" id="2.60.200.40">
    <property type="match status" value="1"/>
</dbReference>
<accession>A0ABW4JWY9</accession>
<gene>
    <name evidence="13" type="ORF">ACFSC7_07065</name>
</gene>